<protein>
    <submittedName>
        <fullName evidence="1">Uncharacterized protein</fullName>
    </submittedName>
</protein>
<dbReference type="RefSeq" id="WP_127056455.1">
    <property type="nucleotide sequence ID" value="NZ_RSCM01000022.1"/>
</dbReference>
<gene>
    <name evidence="1" type="ORF">DSM107003_46590</name>
</gene>
<dbReference type="AlphaFoldDB" id="A0A433UGG1"/>
<dbReference type="Proteomes" id="UP000276103">
    <property type="component" value="Unassembled WGS sequence"/>
</dbReference>
<accession>A0A433UGG1</accession>
<reference evidence="1 2" key="1">
    <citation type="journal article" date="2019" name="Genome Biol. Evol.">
        <title>Day and night: Metabolic profiles and evolutionary relationships of six axenic non-marine cyanobacteria.</title>
        <authorList>
            <person name="Will S.E."/>
            <person name="Henke P."/>
            <person name="Boedeker C."/>
            <person name="Huang S."/>
            <person name="Brinkmann H."/>
            <person name="Rohde M."/>
            <person name="Jarek M."/>
            <person name="Friedl T."/>
            <person name="Seufert S."/>
            <person name="Schumacher M."/>
            <person name="Overmann J."/>
            <person name="Neumann-Schaal M."/>
            <person name="Petersen J."/>
        </authorList>
    </citation>
    <scope>NUCLEOTIDE SEQUENCE [LARGE SCALE GENOMIC DNA]</scope>
    <source>
        <strain evidence="1 2">SAG 1403-4b</strain>
    </source>
</reference>
<name>A0A433UGG1_ANAVA</name>
<dbReference type="OrthoDB" id="446046at2"/>
<dbReference type="EMBL" id="RSCM01000022">
    <property type="protein sequence ID" value="RUS92912.1"/>
    <property type="molecule type" value="Genomic_DNA"/>
</dbReference>
<evidence type="ECO:0000313" key="2">
    <source>
        <dbReference type="Proteomes" id="UP000276103"/>
    </source>
</evidence>
<sequence length="114" mass="13074">MTYQVDLNTEALSKRLEDIGTTLYQISKRIAEIKGSGTSVTYHTTTSKAIEEPLKSKLSTILEIIEALGGRAYIEWDDVESLDKEEYFIDQRIDKLEKSMEEMKTLLLQLVNKQ</sequence>
<keyword evidence="2" id="KW-1185">Reference proteome</keyword>
<evidence type="ECO:0000313" key="1">
    <source>
        <dbReference type="EMBL" id="RUS92912.1"/>
    </source>
</evidence>
<organism evidence="1 2">
    <name type="scientific">Trichormus variabilis SAG 1403-4b</name>
    <dbReference type="NCBI Taxonomy" id="447716"/>
    <lineage>
        <taxon>Bacteria</taxon>
        <taxon>Bacillati</taxon>
        <taxon>Cyanobacteriota</taxon>
        <taxon>Cyanophyceae</taxon>
        <taxon>Nostocales</taxon>
        <taxon>Nostocaceae</taxon>
        <taxon>Trichormus</taxon>
    </lineage>
</organism>
<proteinExistence type="predicted"/>
<comment type="caution">
    <text evidence="1">The sequence shown here is derived from an EMBL/GenBank/DDBJ whole genome shotgun (WGS) entry which is preliminary data.</text>
</comment>